<reference evidence="1" key="1">
    <citation type="submission" date="2015-06" db="UniProtKB">
        <authorList>
            <consortium name="EnsemblPlants"/>
        </authorList>
    </citation>
    <scope>IDENTIFICATION</scope>
</reference>
<name>N1QSM4_AEGTA</name>
<sequence length="49" mass="5449">MEQHGYLIAIEPPGERMPGIDEQRAAASPPLFREMTALVLPLSTNRKTD</sequence>
<organism evidence="1">
    <name type="scientific">Aegilops tauschii</name>
    <name type="common">Tausch's goatgrass</name>
    <name type="synonym">Aegilops squarrosa</name>
    <dbReference type="NCBI Taxonomy" id="37682"/>
    <lineage>
        <taxon>Eukaryota</taxon>
        <taxon>Viridiplantae</taxon>
        <taxon>Streptophyta</taxon>
        <taxon>Embryophyta</taxon>
        <taxon>Tracheophyta</taxon>
        <taxon>Spermatophyta</taxon>
        <taxon>Magnoliopsida</taxon>
        <taxon>Liliopsida</taxon>
        <taxon>Poales</taxon>
        <taxon>Poaceae</taxon>
        <taxon>BOP clade</taxon>
        <taxon>Pooideae</taxon>
        <taxon>Triticodae</taxon>
        <taxon>Triticeae</taxon>
        <taxon>Triticinae</taxon>
        <taxon>Aegilops</taxon>
    </lineage>
</organism>
<dbReference type="EnsemblPlants" id="EMT03171">
    <property type="protein sequence ID" value="EMT03171"/>
    <property type="gene ID" value="F775_25300"/>
</dbReference>
<proteinExistence type="predicted"/>
<evidence type="ECO:0000313" key="1">
    <source>
        <dbReference type="EnsemblPlants" id="EMT03171"/>
    </source>
</evidence>
<dbReference type="AlphaFoldDB" id="N1QSM4"/>
<accession>N1QSM4</accession>
<protein>
    <submittedName>
        <fullName evidence="1">Uncharacterized protein</fullName>
    </submittedName>
</protein>